<comment type="caution">
    <text evidence="2">The sequence shown here is derived from an EMBL/GenBank/DDBJ whole genome shotgun (WGS) entry which is preliminary data.</text>
</comment>
<dbReference type="AlphaFoldDB" id="A0ABD2Q8Q0"/>
<dbReference type="EMBL" id="JBJKFK010000635">
    <property type="protein sequence ID" value="KAL3315935.1"/>
    <property type="molecule type" value="Genomic_DNA"/>
</dbReference>
<sequence length="211" mass="23450">MTECSLELYQKYGNAYRLVGACPLRFNKLLDANKSTTLISGKEEKGVVYQSTGDVIGLVTQKNGLQSDLPLDLHGTLIGRIDYSIALTVPMEQALKLYRERCKAKAYLNRHLDSGSSKSLTAPSITPAVKGQPSFNPQDPQINTLCIKILGASGLTTNRAPNEPMVQPSPYFVLQFYREDEYVSEAIPESNNPQFDEEITYTLHMDQALDQ</sequence>
<keyword evidence="3" id="KW-1185">Reference proteome</keyword>
<dbReference type="InterPro" id="IPR035892">
    <property type="entry name" value="C2_domain_sf"/>
</dbReference>
<accession>A0ABD2Q8Q0</accession>
<gene>
    <name evidence="2" type="primary">RPGRIP1L_2</name>
    <name evidence="2" type="ORF">Ciccas_005426</name>
</gene>
<protein>
    <submittedName>
        <fullName evidence="2">Protein fantom</fullName>
    </submittedName>
</protein>
<dbReference type="Proteomes" id="UP001626550">
    <property type="component" value="Unassembled WGS sequence"/>
</dbReference>
<dbReference type="CDD" id="cd00030">
    <property type="entry name" value="C2"/>
    <property type="match status" value="1"/>
</dbReference>
<organism evidence="2 3">
    <name type="scientific">Cichlidogyrus casuarinus</name>
    <dbReference type="NCBI Taxonomy" id="1844966"/>
    <lineage>
        <taxon>Eukaryota</taxon>
        <taxon>Metazoa</taxon>
        <taxon>Spiralia</taxon>
        <taxon>Lophotrochozoa</taxon>
        <taxon>Platyhelminthes</taxon>
        <taxon>Monogenea</taxon>
        <taxon>Monopisthocotylea</taxon>
        <taxon>Dactylogyridea</taxon>
        <taxon>Ancyrocephalidae</taxon>
        <taxon>Cichlidogyrus</taxon>
    </lineage>
</organism>
<dbReference type="PROSITE" id="PS50004">
    <property type="entry name" value="C2"/>
    <property type="match status" value="1"/>
</dbReference>
<dbReference type="Gene3D" id="2.60.40.150">
    <property type="entry name" value="C2 domain"/>
    <property type="match status" value="1"/>
</dbReference>
<feature type="domain" description="C2" evidence="1">
    <location>
        <begin position="129"/>
        <end position="211"/>
    </location>
</feature>
<dbReference type="InterPro" id="IPR031139">
    <property type="entry name" value="RPGRIP1_fam"/>
</dbReference>
<name>A0ABD2Q8Q0_9PLAT</name>
<dbReference type="PANTHER" id="PTHR14240:SF1">
    <property type="entry name" value="PROTEIN FANTOM-RELATED"/>
    <property type="match status" value="1"/>
</dbReference>
<dbReference type="InterPro" id="IPR000008">
    <property type="entry name" value="C2_dom"/>
</dbReference>
<evidence type="ECO:0000313" key="2">
    <source>
        <dbReference type="EMBL" id="KAL3315935.1"/>
    </source>
</evidence>
<evidence type="ECO:0000259" key="1">
    <source>
        <dbReference type="PROSITE" id="PS50004"/>
    </source>
</evidence>
<evidence type="ECO:0000313" key="3">
    <source>
        <dbReference type="Proteomes" id="UP001626550"/>
    </source>
</evidence>
<dbReference type="SUPFAM" id="SSF49562">
    <property type="entry name" value="C2 domain (Calcium/lipid-binding domain, CaLB)"/>
    <property type="match status" value="1"/>
</dbReference>
<dbReference type="PANTHER" id="PTHR14240">
    <property type="entry name" value="RETINITIS PIGMENTOSA GTPASE REGULATOR-INTERACTING PROTEIN"/>
    <property type="match status" value="1"/>
</dbReference>
<proteinExistence type="predicted"/>
<reference evidence="2 3" key="1">
    <citation type="submission" date="2024-11" db="EMBL/GenBank/DDBJ databases">
        <title>Adaptive evolution of stress response genes in parasites aligns with host niche diversity.</title>
        <authorList>
            <person name="Hahn C."/>
            <person name="Resl P."/>
        </authorList>
    </citation>
    <scope>NUCLEOTIDE SEQUENCE [LARGE SCALE GENOMIC DNA]</scope>
    <source>
        <strain evidence="2">EGGRZ-B1_66</strain>
        <tissue evidence="2">Body</tissue>
    </source>
</reference>